<keyword evidence="8" id="KW-0175">Coiled coil</keyword>
<dbReference type="Proteomes" id="UP001295684">
    <property type="component" value="Unassembled WGS sequence"/>
</dbReference>
<evidence type="ECO:0000256" key="1">
    <source>
        <dbReference type="ARBA" id="ARBA00022527"/>
    </source>
</evidence>
<dbReference type="PROSITE" id="PS50011">
    <property type="entry name" value="PROTEIN_KINASE_DOM"/>
    <property type="match status" value="1"/>
</dbReference>
<dbReference type="FunFam" id="1.10.510.10:FF:000008">
    <property type="entry name" value="Non-specific serine/threonine protein kinase"/>
    <property type="match status" value="1"/>
</dbReference>
<dbReference type="Pfam" id="PF06017">
    <property type="entry name" value="Myosin_TH1"/>
    <property type="match status" value="1"/>
</dbReference>
<keyword evidence="2" id="KW-0597">Phosphoprotein</keyword>
<dbReference type="PANTHER" id="PTHR24351">
    <property type="entry name" value="RIBOSOMAL PROTEIN S6 KINASE"/>
    <property type="match status" value="1"/>
</dbReference>
<dbReference type="PROSITE" id="PS51285">
    <property type="entry name" value="AGC_KINASE_CTER"/>
    <property type="match status" value="1"/>
</dbReference>
<dbReference type="FunFam" id="3.30.200.20:FF:000103">
    <property type="entry name" value="Protein kinase C"/>
    <property type="match status" value="1"/>
</dbReference>
<dbReference type="InterPro" id="IPR008271">
    <property type="entry name" value="Ser/Thr_kinase_AS"/>
</dbReference>
<dbReference type="GO" id="GO:0004674">
    <property type="term" value="F:protein serine/threonine kinase activity"/>
    <property type="evidence" value="ECO:0007669"/>
    <property type="project" value="UniProtKB-KW"/>
</dbReference>
<evidence type="ECO:0000256" key="2">
    <source>
        <dbReference type="ARBA" id="ARBA00022553"/>
    </source>
</evidence>
<organism evidence="13 14">
    <name type="scientific">Euplotes crassus</name>
    <dbReference type="NCBI Taxonomy" id="5936"/>
    <lineage>
        <taxon>Eukaryota</taxon>
        <taxon>Sar</taxon>
        <taxon>Alveolata</taxon>
        <taxon>Ciliophora</taxon>
        <taxon>Intramacronucleata</taxon>
        <taxon>Spirotrichea</taxon>
        <taxon>Hypotrichia</taxon>
        <taxon>Euplotida</taxon>
        <taxon>Euplotidae</taxon>
        <taxon>Moneuplotes</taxon>
    </lineage>
</organism>
<evidence type="ECO:0000259" key="10">
    <source>
        <dbReference type="PROSITE" id="PS50011"/>
    </source>
</evidence>
<dbReference type="AlphaFoldDB" id="A0AAD1X5W3"/>
<dbReference type="PROSITE" id="PS00107">
    <property type="entry name" value="PROTEIN_KINASE_ATP"/>
    <property type="match status" value="1"/>
</dbReference>
<feature type="transmembrane region" description="Helical" evidence="9">
    <location>
        <begin position="431"/>
        <end position="449"/>
    </location>
</feature>
<evidence type="ECO:0000256" key="9">
    <source>
        <dbReference type="SAM" id="Phobius"/>
    </source>
</evidence>
<evidence type="ECO:0000259" key="12">
    <source>
        <dbReference type="PROSITE" id="PS51757"/>
    </source>
</evidence>
<protein>
    <submittedName>
        <fullName evidence="13">Uncharacterized protein</fullName>
    </submittedName>
</protein>
<evidence type="ECO:0000256" key="6">
    <source>
        <dbReference type="ARBA" id="ARBA00022840"/>
    </source>
</evidence>
<dbReference type="GO" id="GO:0003774">
    <property type="term" value="F:cytoskeletal motor activity"/>
    <property type="evidence" value="ECO:0007669"/>
    <property type="project" value="InterPro"/>
</dbReference>
<comment type="caution">
    <text evidence="13">The sequence shown here is derived from an EMBL/GenBank/DDBJ whole genome shotgun (WGS) entry which is preliminary data.</text>
</comment>
<feature type="binding site" evidence="7">
    <location>
        <position position="284"/>
    </location>
    <ligand>
        <name>ATP</name>
        <dbReference type="ChEBI" id="CHEBI:30616"/>
    </ligand>
</feature>
<name>A0AAD1X5W3_EUPCR</name>
<evidence type="ECO:0000259" key="11">
    <source>
        <dbReference type="PROSITE" id="PS51285"/>
    </source>
</evidence>
<feature type="domain" description="Protein kinase" evidence="10">
    <location>
        <begin position="251"/>
        <end position="512"/>
    </location>
</feature>
<dbReference type="EMBL" id="CAMPGE010003143">
    <property type="protein sequence ID" value="CAI2361964.1"/>
    <property type="molecule type" value="Genomic_DNA"/>
</dbReference>
<dbReference type="InterPro" id="IPR045270">
    <property type="entry name" value="STKc_AGC"/>
</dbReference>
<evidence type="ECO:0000256" key="7">
    <source>
        <dbReference type="PROSITE-ProRule" id="PRU10141"/>
    </source>
</evidence>
<dbReference type="SUPFAM" id="SSF56112">
    <property type="entry name" value="Protein kinase-like (PK-like)"/>
    <property type="match status" value="1"/>
</dbReference>
<reference evidence="13" key="1">
    <citation type="submission" date="2023-07" db="EMBL/GenBank/DDBJ databases">
        <authorList>
            <consortium name="AG Swart"/>
            <person name="Singh M."/>
            <person name="Singh A."/>
            <person name="Seah K."/>
            <person name="Emmerich C."/>
        </authorList>
    </citation>
    <scope>NUCLEOTIDE SEQUENCE</scope>
    <source>
        <strain evidence="13">DP1</strain>
    </source>
</reference>
<dbReference type="InterPro" id="IPR000961">
    <property type="entry name" value="AGC-kinase_C"/>
</dbReference>
<feature type="domain" description="TH1" evidence="12">
    <location>
        <begin position="1"/>
        <end position="166"/>
    </location>
</feature>
<dbReference type="SMART" id="SM00220">
    <property type="entry name" value="S_TKc"/>
    <property type="match status" value="1"/>
</dbReference>
<evidence type="ECO:0000256" key="4">
    <source>
        <dbReference type="ARBA" id="ARBA00022741"/>
    </source>
</evidence>
<evidence type="ECO:0000256" key="3">
    <source>
        <dbReference type="ARBA" id="ARBA00022679"/>
    </source>
</evidence>
<dbReference type="PROSITE" id="PS51757">
    <property type="entry name" value="TH1"/>
    <property type="match status" value="1"/>
</dbReference>
<dbReference type="GO" id="GO:0016459">
    <property type="term" value="C:myosin complex"/>
    <property type="evidence" value="ECO:0007669"/>
    <property type="project" value="InterPro"/>
</dbReference>
<accession>A0AAD1X5W3</accession>
<keyword evidence="9" id="KW-0472">Membrane</keyword>
<evidence type="ECO:0000256" key="8">
    <source>
        <dbReference type="SAM" id="Coils"/>
    </source>
</evidence>
<keyword evidence="9" id="KW-0812">Transmembrane</keyword>
<dbReference type="InterPro" id="IPR010926">
    <property type="entry name" value="Myosin_TH1"/>
</dbReference>
<feature type="coiled-coil region" evidence="8">
    <location>
        <begin position="158"/>
        <end position="185"/>
    </location>
</feature>
<feature type="domain" description="AGC-kinase C-terminal" evidence="11">
    <location>
        <begin position="513"/>
        <end position="579"/>
    </location>
</feature>
<keyword evidence="1" id="KW-0723">Serine/threonine-protein kinase</keyword>
<proteinExistence type="predicted"/>
<dbReference type="GO" id="GO:0005524">
    <property type="term" value="F:ATP binding"/>
    <property type="evidence" value="ECO:0007669"/>
    <property type="project" value="UniProtKB-UniRule"/>
</dbReference>
<dbReference type="PROSITE" id="PS00108">
    <property type="entry name" value="PROTEIN_KINASE_ST"/>
    <property type="match status" value="1"/>
</dbReference>
<dbReference type="InterPro" id="IPR000719">
    <property type="entry name" value="Prot_kinase_dom"/>
</dbReference>
<sequence length="579" mass="67820">MSSDRLGIEDNKEFESHFEEDEIVMFSSKCSKINSMGLKQERSLILTSTHIYNFRKSKVRRKISITDVGAIILSEKKEKEFVLHVPKEYDYRYVCEFRDEFVNILKLRFANLDSENTLKIFSVSDNLGMYTTTLKDKKYGLYKLPEESQRKREEEIAGSRQMEEDEELEKKIEEAQKELESTQIAGDDDEVYTESENVDIDTRRDSYKEELKVDLVNDDDEDFDVEELREKSSSLLFSSLKEESTVTLDDFEIISILGKGAFGKVYLTKMKETGKLYAIKTIRKDVVIETDQIEAVNLERDILFNCNHQFLVGMDFVFQSDLRLYFVMTFVEGGELYKHFLHNKRFPEEVVKFYAIQICLAIGHLHDRDIVHRDLKLENILIDKEGYLKIIDFGLAKILKGDEVAKSFLGTPEYLSPEMIAQKGHDKMVDWWAIGILIYEMLIGVTPFYNRNRAVMMSKIQKSKIVFPHKKKYNIEYSDEVKDIICQFLAKDPSNRLGAKDGIREILEHPWFSSVDIDHIMECNIIPPFKPDIEKGEEDKYFVDAKEKFDIADSYIPKNMRDKIEENQDRFLNFDKKVK</sequence>
<keyword evidence="4 7" id="KW-0547">Nucleotide-binding</keyword>
<dbReference type="InterPro" id="IPR017441">
    <property type="entry name" value="Protein_kinase_ATP_BS"/>
</dbReference>
<keyword evidence="6 7" id="KW-0067">ATP-binding</keyword>
<dbReference type="CDD" id="cd05123">
    <property type="entry name" value="STKc_AGC"/>
    <property type="match status" value="1"/>
</dbReference>
<dbReference type="Gene3D" id="1.10.510.10">
    <property type="entry name" value="Transferase(Phosphotransferase) domain 1"/>
    <property type="match status" value="1"/>
</dbReference>
<dbReference type="Pfam" id="PF00069">
    <property type="entry name" value="Pkinase"/>
    <property type="match status" value="1"/>
</dbReference>
<evidence type="ECO:0000313" key="14">
    <source>
        <dbReference type="Proteomes" id="UP001295684"/>
    </source>
</evidence>
<keyword evidence="3" id="KW-0808">Transferase</keyword>
<evidence type="ECO:0000256" key="5">
    <source>
        <dbReference type="ARBA" id="ARBA00022777"/>
    </source>
</evidence>
<keyword evidence="5" id="KW-0418">Kinase</keyword>
<dbReference type="InterPro" id="IPR011009">
    <property type="entry name" value="Kinase-like_dom_sf"/>
</dbReference>
<keyword evidence="9" id="KW-1133">Transmembrane helix</keyword>
<gene>
    <name evidence="13" type="ORF">ECRASSUSDP1_LOCUS3281</name>
</gene>
<evidence type="ECO:0000313" key="13">
    <source>
        <dbReference type="EMBL" id="CAI2361964.1"/>
    </source>
</evidence>
<keyword evidence="14" id="KW-1185">Reference proteome</keyword>
<dbReference type="Gene3D" id="3.30.200.20">
    <property type="entry name" value="Phosphorylase Kinase, domain 1"/>
    <property type="match status" value="1"/>
</dbReference>